<dbReference type="RefSeq" id="WP_129653977.1">
    <property type="nucleotide sequence ID" value="NZ_ML142908.1"/>
</dbReference>
<organism evidence="1 2">
    <name type="scientific">Flagellimonas olearia</name>
    <dbReference type="NCBI Taxonomy" id="552546"/>
    <lineage>
        <taxon>Bacteria</taxon>
        <taxon>Pseudomonadati</taxon>
        <taxon>Bacteroidota</taxon>
        <taxon>Flavobacteriia</taxon>
        <taxon>Flavobacteriales</taxon>
        <taxon>Flavobacteriaceae</taxon>
        <taxon>Flagellimonas</taxon>
    </lineage>
</organism>
<protein>
    <recommendedName>
        <fullName evidence="3">STAS/SEC14 domain-containing protein</fullName>
    </recommendedName>
</protein>
<evidence type="ECO:0008006" key="3">
    <source>
        <dbReference type="Google" id="ProtNLM"/>
    </source>
</evidence>
<dbReference type="Proteomes" id="UP000290261">
    <property type="component" value="Unassembled WGS sequence"/>
</dbReference>
<comment type="caution">
    <text evidence="1">The sequence shown here is derived from an EMBL/GenBank/DDBJ whole genome shotgun (WGS) entry which is preliminary data.</text>
</comment>
<gene>
    <name evidence="1" type="ORF">DN53_11365</name>
</gene>
<name>A0A444VNV1_9FLAO</name>
<reference evidence="1 2" key="1">
    <citation type="submission" date="2014-04" db="EMBL/GenBank/DDBJ databases">
        <title>Whole genome of Muricauda olearia.</title>
        <authorList>
            <person name="Zhang X.-H."/>
            <person name="Tang K."/>
        </authorList>
    </citation>
    <scope>NUCLEOTIDE SEQUENCE [LARGE SCALE GENOMIC DNA]</scope>
    <source>
        <strain evidence="1 2">Th120</strain>
    </source>
</reference>
<keyword evidence="2" id="KW-1185">Reference proteome</keyword>
<sequence length="147" mass="17543">MQKTVKDIDFFKNIREIRECEFGVFYFFDGLVISEIKEGTVFNWYMAKKIIDIAYEIIGRDEPVAYISNRINHYSVVPTDWLKFYRNRHQLKYYSIVSYDKGGLSSIVLERLFFKEKIRQFQDLESAIAWSLSKIEEEKKGLAPQMK</sequence>
<evidence type="ECO:0000313" key="1">
    <source>
        <dbReference type="EMBL" id="RYC52463.1"/>
    </source>
</evidence>
<evidence type="ECO:0000313" key="2">
    <source>
        <dbReference type="Proteomes" id="UP000290261"/>
    </source>
</evidence>
<accession>A0A444VNV1</accession>
<dbReference type="EMBL" id="JJMP01000003">
    <property type="protein sequence ID" value="RYC52463.1"/>
    <property type="molecule type" value="Genomic_DNA"/>
</dbReference>
<dbReference type="AlphaFoldDB" id="A0A444VNV1"/>
<proteinExistence type="predicted"/>